<evidence type="ECO:0000256" key="2">
    <source>
        <dbReference type="ARBA" id="ARBA00022777"/>
    </source>
</evidence>
<dbReference type="PROSITE" id="PS00584">
    <property type="entry name" value="PFKB_KINASES_2"/>
    <property type="match status" value="1"/>
</dbReference>
<keyword evidence="1 4" id="KW-0808">Transferase</keyword>
<dbReference type="GO" id="GO:0005829">
    <property type="term" value="C:cytosol"/>
    <property type="evidence" value="ECO:0007669"/>
    <property type="project" value="TreeGrafter"/>
</dbReference>
<protein>
    <submittedName>
        <fullName evidence="4">Sulfofructose kinase</fullName>
        <ecNumber evidence="4">2.7.1.184</ecNumber>
    </submittedName>
</protein>
<evidence type="ECO:0000313" key="4">
    <source>
        <dbReference type="EMBL" id="VVM06970.1"/>
    </source>
</evidence>
<feature type="domain" description="Carbohydrate kinase PfkB" evidence="3">
    <location>
        <begin position="20"/>
        <end position="140"/>
    </location>
</feature>
<dbReference type="AlphaFoldDB" id="A0A5E6MDC9"/>
<dbReference type="InterPro" id="IPR011611">
    <property type="entry name" value="PfkB_dom"/>
</dbReference>
<dbReference type="PANTHER" id="PTHR10584">
    <property type="entry name" value="SUGAR KINASE"/>
    <property type="match status" value="1"/>
</dbReference>
<dbReference type="EMBL" id="CABFVA020000078">
    <property type="protein sequence ID" value="VVM06970.1"/>
    <property type="molecule type" value="Genomic_DNA"/>
</dbReference>
<sequence>MVEEARRRGTSTVLDAGSLHEGTAKLAGVVDYLVASERFAAQATGSTDPEEALRRLAASHPCVVVTLGERGLLWSSRGKRGRLPAYSIACVDSTGAGDAFHGAFALGVARRMTWEDLLYFASAAGALACTRLGARQGLPSAEEVASLHVSQSSYPRRGG</sequence>
<keyword evidence="5" id="KW-1185">Reference proteome</keyword>
<gene>
    <name evidence="4" type="primary">yihV</name>
    <name evidence="4" type="ORF">MAMT_01477</name>
</gene>
<organism evidence="4 5">
    <name type="scientific">Methylacidimicrobium tartarophylax</name>
    <dbReference type="NCBI Taxonomy" id="1041768"/>
    <lineage>
        <taxon>Bacteria</taxon>
        <taxon>Pseudomonadati</taxon>
        <taxon>Verrucomicrobiota</taxon>
        <taxon>Methylacidimicrobium</taxon>
    </lineage>
</organism>
<dbReference type="EC" id="2.7.1.184" evidence="4"/>
<proteinExistence type="predicted"/>
<evidence type="ECO:0000259" key="3">
    <source>
        <dbReference type="Pfam" id="PF00294"/>
    </source>
</evidence>
<name>A0A5E6MDC9_9BACT</name>
<dbReference type="InterPro" id="IPR002173">
    <property type="entry name" value="Carboh/pur_kinase_PfkB_CS"/>
</dbReference>
<dbReference type="Proteomes" id="UP000334923">
    <property type="component" value="Unassembled WGS sequence"/>
</dbReference>
<dbReference type="SUPFAM" id="SSF53613">
    <property type="entry name" value="Ribokinase-like"/>
    <property type="match status" value="1"/>
</dbReference>
<evidence type="ECO:0000313" key="5">
    <source>
        <dbReference type="Proteomes" id="UP000334923"/>
    </source>
</evidence>
<evidence type="ECO:0000256" key="1">
    <source>
        <dbReference type="ARBA" id="ARBA00022679"/>
    </source>
</evidence>
<dbReference type="GO" id="GO:0061594">
    <property type="term" value="F:6-deoxy-6-sulfofructose kinase activity"/>
    <property type="evidence" value="ECO:0007669"/>
    <property type="project" value="UniProtKB-EC"/>
</dbReference>
<accession>A0A5E6MDC9</accession>
<reference evidence="4 5" key="1">
    <citation type="submission" date="2019-09" db="EMBL/GenBank/DDBJ databases">
        <authorList>
            <person name="Cremers G."/>
        </authorList>
    </citation>
    <scope>NUCLEOTIDE SEQUENCE [LARGE SCALE GENOMIC DNA]</scope>
    <source>
        <strain evidence="4">4A</strain>
    </source>
</reference>
<keyword evidence="2 4" id="KW-0418">Kinase</keyword>
<dbReference type="GO" id="GO:0016301">
    <property type="term" value="F:kinase activity"/>
    <property type="evidence" value="ECO:0007669"/>
    <property type="project" value="UniProtKB-KW"/>
</dbReference>
<dbReference type="Pfam" id="PF00294">
    <property type="entry name" value="PfkB"/>
    <property type="match status" value="1"/>
</dbReference>
<dbReference type="InterPro" id="IPR029056">
    <property type="entry name" value="Ribokinase-like"/>
</dbReference>
<dbReference type="Gene3D" id="3.40.1190.20">
    <property type="match status" value="1"/>
</dbReference>
<dbReference type="PANTHER" id="PTHR10584:SF157">
    <property type="entry name" value="SULFOFRUCTOSE KINASE"/>
    <property type="match status" value="1"/>
</dbReference>